<dbReference type="Proteomes" id="UP000325081">
    <property type="component" value="Unassembled WGS sequence"/>
</dbReference>
<evidence type="ECO:0000313" key="2">
    <source>
        <dbReference type="EMBL" id="GER25689.1"/>
    </source>
</evidence>
<proteinExistence type="predicted"/>
<feature type="non-terminal residue" evidence="2">
    <location>
        <position position="1"/>
    </location>
</feature>
<feature type="compositionally biased region" description="Acidic residues" evidence="1">
    <location>
        <begin position="128"/>
        <end position="144"/>
    </location>
</feature>
<organism evidence="2 3">
    <name type="scientific">Striga asiatica</name>
    <name type="common">Asiatic witchweed</name>
    <name type="synonym">Buchnera asiatica</name>
    <dbReference type="NCBI Taxonomy" id="4170"/>
    <lineage>
        <taxon>Eukaryota</taxon>
        <taxon>Viridiplantae</taxon>
        <taxon>Streptophyta</taxon>
        <taxon>Embryophyta</taxon>
        <taxon>Tracheophyta</taxon>
        <taxon>Spermatophyta</taxon>
        <taxon>Magnoliopsida</taxon>
        <taxon>eudicotyledons</taxon>
        <taxon>Gunneridae</taxon>
        <taxon>Pentapetalae</taxon>
        <taxon>asterids</taxon>
        <taxon>lamiids</taxon>
        <taxon>Lamiales</taxon>
        <taxon>Orobanchaceae</taxon>
        <taxon>Buchnereae</taxon>
        <taxon>Striga</taxon>
    </lineage>
</organism>
<protein>
    <submittedName>
        <fullName evidence="2">RNA polymerase-associated protein CTR9 homolog</fullName>
    </submittedName>
</protein>
<feature type="region of interest" description="Disordered" evidence="1">
    <location>
        <begin position="72"/>
        <end position="150"/>
    </location>
</feature>
<evidence type="ECO:0000256" key="1">
    <source>
        <dbReference type="SAM" id="MobiDB-lite"/>
    </source>
</evidence>
<sequence>KSKLGVDTLDCLSDLFGCVENIRYYFNSGTTFNLLKDDATVCNWAKCFYTNRLMDIHIDLMDQSQFVPTSKWLGRIGEKKNESEAESSETSESEMSEKTDNEGCGKNKGKGSEKNVRGAEVSDRSDDGCDSDGGDEGSETIDNDFDLRSE</sequence>
<comment type="caution">
    <text evidence="2">The sequence shown here is derived from an EMBL/GenBank/DDBJ whole genome shotgun (WGS) entry which is preliminary data.</text>
</comment>
<gene>
    <name evidence="2" type="ORF">STAS_01283</name>
</gene>
<name>A0A5A7NYR4_STRAF</name>
<feature type="compositionally biased region" description="Acidic residues" evidence="1">
    <location>
        <begin position="84"/>
        <end position="94"/>
    </location>
</feature>
<accession>A0A5A7NYR4</accession>
<keyword evidence="3" id="KW-1185">Reference proteome</keyword>
<dbReference type="EMBL" id="BKCP01000447">
    <property type="protein sequence ID" value="GER25689.1"/>
    <property type="molecule type" value="Genomic_DNA"/>
</dbReference>
<feature type="compositionally biased region" description="Basic and acidic residues" evidence="1">
    <location>
        <begin position="95"/>
        <end position="127"/>
    </location>
</feature>
<reference evidence="3" key="1">
    <citation type="journal article" date="2019" name="Curr. Biol.">
        <title>Genome Sequence of Striga asiatica Provides Insight into the Evolution of Plant Parasitism.</title>
        <authorList>
            <person name="Yoshida S."/>
            <person name="Kim S."/>
            <person name="Wafula E.K."/>
            <person name="Tanskanen J."/>
            <person name="Kim Y.M."/>
            <person name="Honaas L."/>
            <person name="Yang Z."/>
            <person name="Spallek T."/>
            <person name="Conn C.E."/>
            <person name="Ichihashi Y."/>
            <person name="Cheong K."/>
            <person name="Cui S."/>
            <person name="Der J.P."/>
            <person name="Gundlach H."/>
            <person name="Jiao Y."/>
            <person name="Hori C."/>
            <person name="Ishida J.K."/>
            <person name="Kasahara H."/>
            <person name="Kiba T."/>
            <person name="Kim M.S."/>
            <person name="Koo N."/>
            <person name="Laohavisit A."/>
            <person name="Lee Y.H."/>
            <person name="Lumba S."/>
            <person name="McCourt P."/>
            <person name="Mortimer J.C."/>
            <person name="Mutuku J.M."/>
            <person name="Nomura T."/>
            <person name="Sasaki-Sekimoto Y."/>
            <person name="Seto Y."/>
            <person name="Wang Y."/>
            <person name="Wakatake T."/>
            <person name="Sakakibara H."/>
            <person name="Demura T."/>
            <person name="Yamaguchi S."/>
            <person name="Yoneyama K."/>
            <person name="Manabe R.I."/>
            <person name="Nelson D.C."/>
            <person name="Schulman A.H."/>
            <person name="Timko M.P."/>
            <person name="dePamphilis C.W."/>
            <person name="Choi D."/>
            <person name="Shirasu K."/>
        </authorList>
    </citation>
    <scope>NUCLEOTIDE SEQUENCE [LARGE SCALE GENOMIC DNA]</scope>
    <source>
        <strain evidence="3">cv. UVA1</strain>
    </source>
</reference>
<dbReference type="AlphaFoldDB" id="A0A5A7NYR4"/>
<feature type="non-terminal residue" evidence="2">
    <location>
        <position position="150"/>
    </location>
</feature>
<evidence type="ECO:0000313" key="3">
    <source>
        <dbReference type="Proteomes" id="UP000325081"/>
    </source>
</evidence>